<dbReference type="InterPro" id="IPR014030">
    <property type="entry name" value="Ketoacyl_synth_N"/>
</dbReference>
<dbReference type="GO" id="GO:0004315">
    <property type="term" value="F:3-oxoacyl-[acyl-carrier-protein] synthase activity"/>
    <property type="evidence" value="ECO:0007669"/>
    <property type="project" value="InterPro"/>
</dbReference>
<dbReference type="EMBL" id="FQVN01000002">
    <property type="protein sequence ID" value="SHF07931.1"/>
    <property type="molecule type" value="Genomic_DNA"/>
</dbReference>
<dbReference type="Pfam" id="PF02801">
    <property type="entry name" value="Ketoacyl-synt_C"/>
    <property type="match status" value="1"/>
</dbReference>
<dbReference type="SUPFAM" id="SSF47336">
    <property type="entry name" value="ACP-like"/>
    <property type="match status" value="1"/>
</dbReference>
<dbReference type="PROSITE" id="PS00606">
    <property type="entry name" value="KS3_1"/>
    <property type="match status" value="1"/>
</dbReference>
<dbReference type="InterPro" id="IPR016039">
    <property type="entry name" value="Thiolase-like"/>
</dbReference>
<dbReference type="Pfam" id="PF16197">
    <property type="entry name" value="KAsynt_C_assoc"/>
    <property type="match status" value="1"/>
</dbReference>
<dbReference type="SMART" id="SM00827">
    <property type="entry name" value="PKS_AT"/>
    <property type="match status" value="1"/>
</dbReference>
<evidence type="ECO:0000313" key="8">
    <source>
        <dbReference type="Proteomes" id="UP000184501"/>
    </source>
</evidence>
<keyword evidence="3" id="KW-0808">Transferase</keyword>
<feature type="region of interest" description="Disordered" evidence="4">
    <location>
        <begin position="1307"/>
        <end position="1327"/>
    </location>
</feature>
<dbReference type="Gene3D" id="3.40.50.720">
    <property type="entry name" value="NAD(P)-binding Rossmann-like Domain"/>
    <property type="match status" value="1"/>
</dbReference>
<feature type="region of interest" description="Disordered" evidence="4">
    <location>
        <begin position="989"/>
        <end position="1033"/>
    </location>
</feature>
<dbReference type="SUPFAM" id="SSF55048">
    <property type="entry name" value="Probable ACP-binding domain of malonyl-CoA ACP transacylase"/>
    <property type="match status" value="1"/>
</dbReference>
<accession>A0A1M4YQD6</accession>
<evidence type="ECO:0000256" key="3">
    <source>
        <dbReference type="ARBA" id="ARBA00022679"/>
    </source>
</evidence>
<dbReference type="SUPFAM" id="SSF53901">
    <property type="entry name" value="Thiolase-like"/>
    <property type="match status" value="1"/>
</dbReference>
<feature type="region of interest" description="Disordered" evidence="4">
    <location>
        <begin position="36"/>
        <end position="72"/>
    </location>
</feature>
<feature type="compositionally biased region" description="Basic and acidic residues" evidence="4">
    <location>
        <begin position="36"/>
        <end position="46"/>
    </location>
</feature>
<dbReference type="Gene3D" id="3.40.366.10">
    <property type="entry name" value="Malonyl-Coenzyme A Acyl Carrier Protein, domain 2"/>
    <property type="match status" value="1"/>
</dbReference>
<protein>
    <submittedName>
        <fullName evidence="7">Polyketide-type polyunsaturated fatty acid synthase PfaA</fullName>
    </submittedName>
</protein>
<dbReference type="Pfam" id="PF00109">
    <property type="entry name" value="ketoacyl-synt"/>
    <property type="match status" value="1"/>
</dbReference>
<dbReference type="SUPFAM" id="SSF51735">
    <property type="entry name" value="NAD(P)-binding Rossmann-fold domains"/>
    <property type="match status" value="2"/>
</dbReference>
<dbReference type="GO" id="GO:0006633">
    <property type="term" value="P:fatty acid biosynthetic process"/>
    <property type="evidence" value="ECO:0007669"/>
    <property type="project" value="InterPro"/>
</dbReference>
<name>A0A1M4YQD6_STRHI</name>
<dbReference type="InterPro" id="IPR016036">
    <property type="entry name" value="Malonyl_transacylase_ACP-bd"/>
</dbReference>
<dbReference type="PANTHER" id="PTHR43074:SF1">
    <property type="entry name" value="BETA-KETOACYL SYNTHASE FAMILY PROTEIN-RELATED"/>
    <property type="match status" value="1"/>
</dbReference>
<evidence type="ECO:0000256" key="1">
    <source>
        <dbReference type="ARBA" id="ARBA00022450"/>
    </source>
</evidence>
<dbReference type="Pfam" id="PF00550">
    <property type="entry name" value="PP-binding"/>
    <property type="match status" value="1"/>
</dbReference>
<dbReference type="CDD" id="cd00833">
    <property type="entry name" value="PKS"/>
    <property type="match status" value="1"/>
</dbReference>
<dbReference type="InterPro" id="IPR001227">
    <property type="entry name" value="Ac_transferase_dom_sf"/>
</dbReference>
<proteinExistence type="predicted"/>
<evidence type="ECO:0000256" key="4">
    <source>
        <dbReference type="SAM" id="MobiDB-lite"/>
    </source>
</evidence>
<dbReference type="PANTHER" id="PTHR43074">
    <property type="entry name" value="OMEGA-3 POLYUNSATURATED FATTY ACID SYNTHASE PFAB-RELATED"/>
    <property type="match status" value="1"/>
</dbReference>
<dbReference type="Pfam" id="PF00698">
    <property type="entry name" value="Acyl_transf_1"/>
    <property type="match status" value="1"/>
</dbReference>
<dbReference type="InterPro" id="IPR032821">
    <property type="entry name" value="PKS_assoc"/>
</dbReference>
<dbReference type="PROSITE" id="PS52004">
    <property type="entry name" value="KS3_2"/>
    <property type="match status" value="1"/>
</dbReference>
<organism evidence="7 8">
    <name type="scientific">Streptoalloteichus hindustanus</name>
    <dbReference type="NCBI Taxonomy" id="2017"/>
    <lineage>
        <taxon>Bacteria</taxon>
        <taxon>Bacillati</taxon>
        <taxon>Actinomycetota</taxon>
        <taxon>Actinomycetes</taxon>
        <taxon>Pseudonocardiales</taxon>
        <taxon>Pseudonocardiaceae</taxon>
        <taxon>Streptoalloteichus</taxon>
    </lineage>
</organism>
<keyword evidence="2" id="KW-0597">Phosphoprotein</keyword>
<dbReference type="InterPro" id="IPR018201">
    <property type="entry name" value="Ketoacyl_synth_AS"/>
</dbReference>
<dbReference type="InterPro" id="IPR036291">
    <property type="entry name" value="NAD(P)-bd_dom_sf"/>
</dbReference>
<evidence type="ECO:0000313" key="7">
    <source>
        <dbReference type="EMBL" id="SHF07931.1"/>
    </source>
</evidence>
<reference evidence="7 8" key="1">
    <citation type="submission" date="2016-11" db="EMBL/GenBank/DDBJ databases">
        <authorList>
            <person name="Jaros S."/>
            <person name="Januszkiewicz K."/>
            <person name="Wedrychowicz H."/>
        </authorList>
    </citation>
    <scope>NUCLEOTIDE SEQUENCE [LARGE SCALE GENOMIC DNA]</scope>
    <source>
        <strain evidence="7 8">DSM 44523</strain>
    </source>
</reference>
<dbReference type="InterPro" id="IPR016035">
    <property type="entry name" value="Acyl_Trfase/lysoPLipase"/>
</dbReference>
<dbReference type="InterPro" id="IPR036736">
    <property type="entry name" value="ACP-like_sf"/>
</dbReference>
<dbReference type="InterPro" id="IPR052568">
    <property type="entry name" value="PKS-FAS_Synthase"/>
</dbReference>
<dbReference type="InterPro" id="IPR014031">
    <property type="entry name" value="Ketoacyl_synth_C"/>
</dbReference>
<feature type="region of interest" description="Disordered" evidence="4">
    <location>
        <begin position="1576"/>
        <end position="1600"/>
    </location>
</feature>
<dbReference type="SMART" id="SM00825">
    <property type="entry name" value="PKS_KS"/>
    <property type="match status" value="1"/>
</dbReference>
<dbReference type="SMART" id="SM00822">
    <property type="entry name" value="PKS_KR"/>
    <property type="match status" value="1"/>
</dbReference>
<evidence type="ECO:0000259" key="6">
    <source>
        <dbReference type="PROSITE" id="PS52004"/>
    </source>
</evidence>
<dbReference type="InterPro" id="IPR014043">
    <property type="entry name" value="Acyl_transferase_dom"/>
</dbReference>
<keyword evidence="1" id="KW-0596">Phosphopantetheine</keyword>
<keyword evidence="8" id="KW-1185">Reference proteome</keyword>
<evidence type="ECO:0000259" key="5">
    <source>
        <dbReference type="PROSITE" id="PS50075"/>
    </source>
</evidence>
<feature type="compositionally biased region" description="Basic and acidic residues" evidence="4">
    <location>
        <begin position="1204"/>
        <end position="1214"/>
    </location>
</feature>
<feature type="region of interest" description="Disordered" evidence="4">
    <location>
        <begin position="1875"/>
        <end position="1899"/>
    </location>
</feature>
<dbReference type="Gene3D" id="3.30.70.250">
    <property type="entry name" value="Malonyl-CoA ACP transacylase, ACP-binding"/>
    <property type="match status" value="1"/>
</dbReference>
<dbReference type="InterPro" id="IPR020841">
    <property type="entry name" value="PKS_Beta-ketoAc_synthase_dom"/>
</dbReference>
<feature type="domain" description="Ketosynthase family 3 (KS3)" evidence="6">
    <location>
        <begin position="74"/>
        <end position="542"/>
    </location>
</feature>
<dbReference type="InterPro" id="IPR013968">
    <property type="entry name" value="PKS_KR"/>
</dbReference>
<evidence type="ECO:0000256" key="2">
    <source>
        <dbReference type="ARBA" id="ARBA00022553"/>
    </source>
</evidence>
<dbReference type="Pfam" id="PF08659">
    <property type="entry name" value="KR"/>
    <property type="match status" value="1"/>
</dbReference>
<dbReference type="InterPro" id="IPR009081">
    <property type="entry name" value="PP-bd_ACP"/>
</dbReference>
<dbReference type="CDD" id="cd08953">
    <property type="entry name" value="KR_2_SDR_x"/>
    <property type="match status" value="1"/>
</dbReference>
<dbReference type="Proteomes" id="UP000184501">
    <property type="component" value="Unassembled WGS sequence"/>
</dbReference>
<dbReference type="SUPFAM" id="SSF52151">
    <property type="entry name" value="FabD/lysophospholipase-like"/>
    <property type="match status" value="1"/>
</dbReference>
<gene>
    <name evidence="7" type="ORF">SAMN05444320_102444</name>
</gene>
<dbReference type="Gene3D" id="1.10.1200.10">
    <property type="entry name" value="ACP-like"/>
    <property type="match status" value="1"/>
</dbReference>
<feature type="domain" description="Carrier" evidence="5">
    <location>
        <begin position="1220"/>
        <end position="1300"/>
    </location>
</feature>
<feature type="region of interest" description="Disordered" evidence="4">
    <location>
        <begin position="1155"/>
        <end position="1222"/>
    </location>
</feature>
<dbReference type="STRING" id="2017.SAMN05444320_102444"/>
<sequence>MALVRMCGVLRAPGARAVRGNGREAVGGAPVVVRRSAESGEKRWEDSVDSARGGTRGNSSPEWHSSEAPPRLGDHPIAVVGLSSLFPHARNPREFWHNVVTGRDCTDDVPETHWSVEDYYDPDPATPDRTYCRRGAFLPAVPFHPLDFGLPPRVARATDVLQLLSLAVARDLLRDVGVERGGIDGGGTEGGAGWYDRSRTGVVLGVSGALTLGEPLRARLAAPVVAEAARAAGVDAPVVAEIVERFLGTFVPWTENSFPGSLPNVVAGRIANRFDLGGLNCVVDAACASSLGALRLAVSELTEGRADMMITGGCDVSTTALAYVCFSSTPVLSPSERVRPFDAAADGTLLGEGIGMLALRRLADARRDGNRIYAVIRGLGAASDGRSSGVYAPRAEGQAAALRRAYADAGVAPSSVGLFEAHGTGTVVGDATELSTVVTVVNESTSDRRFAALGSVKSQIGHTKAAAGAAGLIKAALALHQKVLPPTINVDRPNPAVPLADTGLYLNTVSRPWIRDPARPRRRAAVTSFGFGGANYHCVLEEHEGEAEVVGPAARVALWSAPDVDALLDRLMTDLPAEPNEISPSHPRIGVVYRDERERNRLREQAIARLHEAPDVPVWTHPAGIAYRAEAMPTDARVAALFSGQGSQYLNMGRSAAMAVPPVRAAFDAMNAVFVDAEPMSRVVFPPPAFGDEEVLARQREALRRTEYAQPAIGALSAGQFRWLSELGFTPAGCLGHSFGELTALWAAGALDDAAFCALARARGVVLAPPRDAPPDFDPGSMVALAADESTVRNLISPFPYLVICNVNAPREIVVGGATRQVEQLVETCAARGIRARPLPVSAAFHTTFVAHAVDAFAVAVRSREMTAPRIPVFANTPGASYGHDIAANRRVLAEQLRHPVAFADQLRAMYDQGFRIFVEFGPNAVLTGFARRTLTEPDVLCVPTDGGPSGDSDLALKKAALTLVVAGLPLRDINRHVAAPWENPPGRGAAIMLNGANPPPESKRPQPVPDVGQPDVVPSPPTEEPTVAAQRDSVVAREERVPAVAAEPGAPVPVSQLGPGMYAELSHFVTRQLALHGEFLSGQLRVARQAVAVLADHANSDRLAEVRAALDSVRAYGETLADAHVRASRTLLDFLRSYDPRAMAPQCADDAVVPVQRPTPPPEITHETSVLSAVLSSPPEDAPEVPPQGGDAQCAPGGGVPDQADRSGPDRRSGAGVPPTASQVRAALLEIVAERTGYDLDMLEPGMDIATDLGIDSISRVEILAALRDRFPTVGPLDERRLSESRTLADVEALLVRAAGHGKPTITEILAPDPESARPEGNGTSEETKVFRETVVAPRVRRRGLVSRDLPEAQVDVHAYVPGAVALVVDDGSTTAELVVSDLCALGMRVYVLVLPDAPRAEPADGTCRLDDWDEAELARVVAEVVATTGRLDLCVQVAAAAASSSGSVADSVRRLTHALLVAKHTQRHLEASLAEGRSGFLVVTRAAAASGTAEVDVPRSLLGAVSGLVRTLAVEAPGLFCRAVEIDADSDDLTVRQLVRAELMDADTTVRAVVHEGHRRSTVDITDLVEPVGAESDGAESDGWDPTGVEPHGAAEDATGTCLGPDDLLVVTGGARGVTAHCVTALARAFPCRLLILGRTPVAEEPGWAVGLAGQELRAAITAHLREHGGVPTPVDVERWHRALCASREVRETLAGCGPGVEYLAVDVLDSARLHEVLAPYADRVTGVVHGAGVLADCLVVDKKAEDVHRVLATKLVGLDNVLSVLDVERLRHVVVFSSVVALLGNRGQADYAMANDGLNRYAAALRACLPAARVTSVNWGPWAGGMVTPRLGEALSARGVALLPADSGAAMFVRQFGPRRAGDGIVVIGADAPDAWPDGRPPDERGTTALTPAGEK</sequence>
<dbReference type="InterPro" id="IPR057326">
    <property type="entry name" value="KR_dom"/>
</dbReference>
<dbReference type="Gene3D" id="3.40.47.10">
    <property type="match status" value="1"/>
</dbReference>
<dbReference type="PROSITE" id="PS50075">
    <property type="entry name" value="CARRIER"/>
    <property type="match status" value="1"/>
</dbReference>